<dbReference type="InterPro" id="IPR036591">
    <property type="entry name" value="YggU-like_sf"/>
</dbReference>
<dbReference type="AlphaFoldDB" id="A0A502G6M8"/>
<dbReference type="HAMAP" id="MF_00634">
    <property type="entry name" value="UPF0235"/>
    <property type="match status" value="1"/>
</dbReference>
<dbReference type="SUPFAM" id="SSF69786">
    <property type="entry name" value="YggU-like"/>
    <property type="match status" value="1"/>
</dbReference>
<dbReference type="Pfam" id="PF02594">
    <property type="entry name" value="DUF167"/>
    <property type="match status" value="1"/>
</dbReference>
<evidence type="ECO:0000256" key="2">
    <source>
        <dbReference type="HAMAP-Rule" id="MF_00634"/>
    </source>
</evidence>
<gene>
    <name evidence="4" type="ORF">EAH89_11400</name>
</gene>
<protein>
    <recommendedName>
        <fullName evidence="2">UPF0235 protein EAH89_11400</fullName>
    </recommendedName>
</protein>
<dbReference type="NCBIfam" id="TIGR00251">
    <property type="entry name" value="DUF167 family protein"/>
    <property type="match status" value="1"/>
</dbReference>
<dbReference type="Proteomes" id="UP000317078">
    <property type="component" value="Unassembled WGS sequence"/>
</dbReference>
<evidence type="ECO:0000256" key="1">
    <source>
        <dbReference type="ARBA" id="ARBA00010364"/>
    </source>
</evidence>
<organism evidence="4 5">
    <name type="scientific">Muricoccus nepalensis</name>
    <dbReference type="NCBI Taxonomy" id="1854500"/>
    <lineage>
        <taxon>Bacteria</taxon>
        <taxon>Pseudomonadati</taxon>
        <taxon>Pseudomonadota</taxon>
        <taxon>Alphaproteobacteria</taxon>
        <taxon>Acetobacterales</taxon>
        <taxon>Roseomonadaceae</taxon>
        <taxon>Muricoccus</taxon>
    </lineage>
</organism>
<evidence type="ECO:0000256" key="3">
    <source>
        <dbReference type="SAM" id="MobiDB-lite"/>
    </source>
</evidence>
<dbReference type="OrthoDB" id="7274703at2"/>
<dbReference type="SMART" id="SM01152">
    <property type="entry name" value="DUF167"/>
    <property type="match status" value="1"/>
</dbReference>
<dbReference type="Gene3D" id="3.30.1200.10">
    <property type="entry name" value="YggU-like"/>
    <property type="match status" value="1"/>
</dbReference>
<name>A0A502G6M8_9PROT</name>
<comment type="caution">
    <text evidence="4">The sequence shown here is derived from an EMBL/GenBank/DDBJ whole genome shotgun (WGS) entry which is preliminary data.</text>
</comment>
<evidence type="ECO:0000313" key="4">
    <source>
        <dbReference type="EMBL" id="TPG57518.1"/>
    </source>
</evidence>
<feature type="region of interest" description="Disordered" evidence="3">
    <location>
        <begin position="99"/>
        <end position="122"/>
    </location>
</feature>
<proteinExistence type="inferred from homology"/>
<evidence type="ECO:0000313" key="5">
    <source>
        <dbReference type="Proteomes" id="UP000317078"/>
    </source>
</evidence>
<reference evidence="4 5" key="1">
    <citation type="journal article" date="2019" name="Environ. Microbiol.">
        <title>Species interactions and distinct microbial communities in high Arctic permafrost affected cryosols are associated with the CH4 and CO2 gas fluxes.</title>
        <authorList>
            <person name="Altshuler I."/>
            <person name="Hamel J."/>
            <person name="Turney S."/>
            <person name="Magnuson E."/>
            <person name="Levesque R."/>
            <person name="Greer C."/>
            <person name="Whyte L.G."/>
        </authorList>
    </citation>
    <scope>NUCLEOTIDE SEQUENCE [LARGE SCALE GENOMIC DNA]</scope>
    <source>
        <strain evidence="4 5">S9.3B</strain>
    </source>
</reference>
<comment type="similarity">
    <text evidence="1 2">Belongs to the UPF0235 family.</text>
</comment>
<dbReference type="EMBL" id="RCZP01000008">
    <property type="protein sequence ID" value="TPG57518.1"/>
    <property type="molecule type" value="Genomic_DNA"/>
</dbReference>
<accession>A0A502G6M8</accession>
<sequence length="122" mass="12645">MEGRGGRVELRVKAQPRARRAGLQGLFEAADGPRLRVAVNEAPEDGRASRAVCAAVAAALGMPPSRVVVTQGASSREKTLRLEGDPALLVGRLEALARNPGTGKCRPTAPKGFEPAPRPGGS</sequence>
<keyword evidence="5" id="KW-1185">Reference proteome</keyword>
<dbReference type="InterPro" id="IPR003746">
    <property type="entry name" value="DUF167"/>
</dbReference>